<keyword evidence="5" id="KW-0560">Oxidoreductase</keyword>
<comment type="caution">
    <text evidence="7">The sequence shown here is derived from an EMBL/GenBank/DDBJ whole genome shotgun (WGS) entry which is preliminary data.</text>
</comment>
<evidence type="ECO:0000256" key="3">
    <source>
        <dbReference type="ARBA" id="ARBA00022630"/>
    </source>
</evidence>
<keyword evidence="8" id="KW-1185">Reference proteome</keyword>
<evidence type="ECO:0000256" key="4">
    <source>
        <dbReference type="ARBA" id="ARBA00022827"/>
    </source>
</evidence>
<accession>A0A2T6B5K3</accession>
<protein>
    <submittedName>
        <fullName evidence="7">Glycerol-3-phosphate dehydrogenase</fullName>
    </submittedName>
</protein>
<dbReference type="PRINTS" id="PR01001">
    <property type="entry name" value="FADG3PDH"/>
</dbReference>
<feature type="domain" description="FAD dependent oxidoreductase" evidence="6">
    <location>
        <begin position="15"/>
        <end position="354"/>
    </location>
</feature>
<dbReference type="Gene3D" id="3.30.9.10">
    <property type="entry name" value="D-Amino Acid Oxidase, subunit A, domain 2"/>
    <property type="match status" value="1"/>
</dbReference>
<dbReference type="InterPro" id="IPR036188">
    <property type="entry name" value="FAD/NAD-bd_sf"/>
</dbReference>
<evidence type="ECO:0000256" key="2">
    <source>
        <dbReference type="ARBA" id="ARBA00007330"/>
    </source>
</evidence>
<proteinExistence type="inferred from homology"/>
<evidence type="ECO:0000256" key="5">
    <source>
        <dbReference type="ARBA" id="ARBA00023002"/>
    </source>
</evidence>
<dbReference type="GO" id="GO:0046168">
    <property type="term" value="P:glycerol-3-phosphate catabolic process"/>
    <property type="evidence" value="ECO:0007669"/>
    <property type="project" value="TreeGrafter"/>
</dbReference>
<name>A0A2T6B5K3_9RHOB</name>
<dbReference type="AlphaFoldDB" id="A0A2T6B5K3"/>
<keyword evidence="4" id="KW-0274">FAD</keyword>
<dbReference type="GO" id="GO:0004368">
    <property type="term" value="F:glycerol-3-phosphate dehydrogenase (quinone) activity"/>
    <property type="evidence" value="ECO:0007669"/>
    <property type="project" value="InterPro"/>
</dbReference>
<dbReference type="InterPro" id="IPR000447">
    <property type="entry name" value="G3P_DH_FAD-dep"/>
</dbReference>
<evidence type="ECO:0000313" key="7">
    <source>
        <dbReference type="EMBL" id="PTX51312.1"/>
    </source>
</evidence>
<evidence type="ECO:0000256" key="1">
    <source>
        <dbReference type="ARBA" id="ARBA00001974"/>
    </source>
</evidence>
<dbReference type="EMBL" id="QBKN01000003">
    <property type="protein sequence ID" value="PTX51312.1"/>
    <property type="molecule type" value="Genomic_DNA"/>
</dbReference>
<sequence>MNRAALSDLSAAPLDVLVVGGGIYGIMAARDAALRGLRVALVERGDFGGETSHNSLKIMHGGIRYVQHLDFGRLRASARERAFWQAAAPDLSRPLDFVIPLFGHGIRGPEAFAAAAKLYTLASTGLRGPDYGGAGIVLPRTARRQLGDLAPEGLSGGGVWRDGHIQDMNRLHLSALRSAADHGAQLANHVEVMSLVREGDAVTGARLRDTLSGKETTVRAGVTLACAGAATPDLAEDAIPGASAHFPGFARAMNIVVDRPAPDRAMGIVSQSRADAVVDRGGRMYFCTPWQGRMIIGTQEDPAPDRIARNAADVGPFLKDLAQAAPALGLTEKDVLWIHQGLIPAETDDGPGGVKRMTKGTLIDHADADRTRGLISVVGVKYTTARLIAERAVTRACVQLGREDAVARAPLSIDTPFGQVGAEMTSNTDPQVQERLRAAFETEMAMTLADAVIRRTRLAERGDIGAGGVDRMTRLAVEAMGWDEARASRERDGLARELAAATP</sequence>
<keyword evidence="3" id="KW-0285">Flavoprotein</keyword>
<organism evidence="7 8">
    <name type="scientific">Allosediminivita pacifica</name>
    <dbReference type="NCBI Taxonomy" id="1267769"/>
    <lineage>
        <taxon>Bacteria</taxon>
        <taxon>Pseudomonadati</taxon>
        <taxon>Pseudomonadota</taxon>
        <taxon>Alphaproteobacteria</taxon>
        <taxon>Rhodobacterales</taxon>
        <taxon>Paracoccaceae</taxon>
        <taxon>Allosediminivita</taxon>
    </lineage>
</organism>
<dbReference type="Proteomes" id="UP000244069">
    <property type="component" value="Unassembled WGS sequence"/>
</dbReference>
<dbReference type="Pfam" id="PF01266">
    <property type="entry name" value="DAO"/>
    <property type="match status" value="1"/>
</dbReference>
<evidence type="ECO:0000313" key="8">
    <source>
        <dbReference type="Proteomes" id="UP000244069"/>
    </source>
</evidence>
<dbReference type="Gene3D" id="1.10.8.870">
    <property type="entry name" value="Alpha-glycerophosphate oxidase, cap domain"/>
    <property type="match status" value="1"/>
</dbReference>
<reference evidence="7 8" key="1">
    <citation type="submission" date="2018-04" db="EMBL/GenBank/DDBJ databases">
        <title>Genomic Encyclopedia of Archaeal and Bacterial Type Strains, Phase II (KMG-II): from individual species to whole genera.</title>
        <authorList>
            <person name="Goeker M."/>
        </authorList>
    </citation>
    <scope>NUCLEOTIDE SEQUENCE [LARGE SCALE GENOMIC DNA]</scope>
    <source>
        <strain evidence="7 8">DSM 29329</strain>
    </source>
</reference>
<dbReference type="PANTHER" id="PTHR11985">
    <property type="entry name" value="GLYCEROL-3-PHOSPHATE DEHYDROGENASE"/>
    <property type="match status" value="1"/>
</dbReference>
<dbReference type="SUPFAM" id="SSF51905">
    <property type="entry name" value="FAD/NAD(P)-binding domain"/>
    <property type="match status" value="1"/>
</dbReference>
<comment type="similarity">
    <text evidence="2">Belongs to the FAD-dependent glycerol-3-phosphate dehydrogenase family.</text>
</comment>
<dbReference type="RefSeq" id="WP_107974711.1">
    <property type="nucleotide sequence ID" value="NZ_BMEZ01000003.1"/>
</dbReference>
<dbReference type="InterPro" id="IPR038299">
    <property type="entry name" value="DAO_C_sf"/>
</dbReference>
<evidence type="ECO:0000259" key="6">
    <source>
        <dbReference type="Pfam" id="PF01266"/>
    </source>
</evidence>
<dbReference type="PANTHER" id="PTHR11985:SF15">
    <property type="entry name" value="GLYCEROL-3-PHOSPHATE DEHYDROGENASE, MITOCHONDRIAL"/>
    <property type="match status" value="1"/>
</dbReference>
<comment type="cofactor">
    <cofactor evidence="1">
        <name>FAD</name>
        <dbReference type="ChEBI" id="CHEBI:57692"/>
    </cofactor>
</comment>
<dbReference type="Gene3D" id="3.50.50.60">
    <property type="entry name" value="FAD/NAD(P)-binding domain"/>
    <property type="match status" value="1"/>
</dbReference>
<dbReference type="InterPro" id="IPR006076">
    <property type="entry name" value="FAD-dep_OxRdtase"/>
</dbReference>
<dbReference type="OrthoDB" id="9766796at2"/>
<gene>
    <name evidence="7" type="ORF">C8N44_10355</name>
</gene>